<dbReference type="HOGENOM" id="CLU_038920_0_0_9"/>
<proteinExistence type="predicted"/>
<accession>A0A075LFM4</accession>
<dbReference type="PROSITE" id="PS50878">
    <property type="entry name" value="RT_POL"/>
    <property type="match status" value="1"/>
</dbReference>
<evidence type="ECO:0000259" key="1">
    <source>
        <dbReference type="PROSITE" id="PS50878"/>
    </source>
</evidence>
<dbReference type="InterPro" id="IPR043502">
    <property type="entry name" value="DNA/RNA_pol_sf"/>
</dbReference>
<feature type="domain" description="Reverse transcriptase" evidence="1">
    <location>
        <begin position="62"/>
        <end position="364"/>
    </location>
</feature>
<name>A0A075LFM4_9BACI</name>
<keyword evidence="2" id="KW-0695">RNA-directed DNA polymerase</keyword>
<keyword evidence="2" id="KW-0808">Transferase</keyword>
<organism evidence="2 3">
    <name type="scientific">Terribacillus saccharophilus</name>
    <dbReference type="NCBI Taxonomy" id="361277"/>
    <lineage>
        <taxon>Bacteria</taxon>
        <taxon>Bacillati</taxon>
        <taxon>Bacillota</taxon>
        <taxon>Bacilli</taxon>
        <taxon>Bacillales</taxon>
        <taxon>Bacillaceae</taxon>
        <taxon>Terribacillus</taxon>
    </lineage>
</organism>
<dbReference type="OrthoDB" id="9793236at2"/>
<gene>
    <name evidence="2" type="ORF">GZ22_00205</name>
</gene>
<dbReference type="GeneID" id="34222684"/>
<dbReference type="SUPFAM" id="SSF56672">
    <property type="entry name" value="DNA/RNA polymerases"/>
    <property type="match status" value="1"/>
</dbReference>
<dbReference type="Proteomes" id="UP000027980">
    <property type="component" value="Chromosome"/>
</dbReference>
<evidence type="ECO:0000313" key="3">
    <source>
        <dbReference type="Proteomes" id="UP000027980"/>
    </source>
</evidence>
<dbReference type="Pfam" id="PF00078">
    <property type="entry name" value="RVT_1"/>
    <property type="match status" value="1"/>
</dbReference>
<protein>
    <submittedName>
        <fullName evidence="2">Reverse transcriptase</fullName>
    </submittedName>
</protein>
<dbReference type="AlphaFoldDB" id="A0A075LFM4"/>
<sequence length="464" mass="55495">MKQSNGPRELHNLPSSEINWASYEPKNYLHFDRRIDVEYMKSKVQDKQWITSYAFLPSLHFDITFNKYVTVKRANEKGIIIKQKEKKKKVRKIFYAAHKDSYIYKYYGDVLNNAYNEYATKTRIDNIAVAYRNNKKGKNSADFAFEVFNHMFNFEQAVVISMDFTSFFDKISHKKLKQNIKRVLGQETLPEDWYKVFRNLTKYTYIEKNATEDFLKKKYGIKKRKKVHLSRIMEPHEFRDFKRCHIQINKNEYGIPQGSGMSAVCSNVHLIDFDRELAQWAKQKHPNALYRRYCDDLILIIPVSNDGEGSFHEIKKEIIGIVEKYKEDGLIIQDEKTEMRLYKNKSILNENMEAATLDYLGFVTDGRFMRIREKSLFKYYTRAYRKAKTSRRISYATKRPGPRKELYDLYTHLGYDYKYYGNFISYAYKAHALMNNLPTNSLIRKQIKRHWYKVHKRATTRYDS</sequence>
<dbReference type="InterPro" id="IPR000477">
    <property type="entry name" value="RT_dom"/>
</dbReference>
<dbReference type="RefSeq" id="WP_051747890.1">
    <property type="nucleotide sequence ID" value="NZ_CP008876.1"/>
</dbReference>
<dbReference type="KEGG" id="tap:GZ22_00205"/>
<reference evidence="2 3" key="1">
    <citation type="submission" date="2014-07" db="EMBL/GenBank/DDBJ databases">
        <title>Complete genome sequence of a moderately halophilic bacterium Terribacillus aidingensis MP602, isolated from Cryptomeria fortunei in Tianmu mountain in China.</title>
        <authorList>
            <person name="Wang Y."/>
            <person name="Lu P."/>
            <person name="Zhang L."/>
        </authorList>
    </citation>
    <scope>NUCLEOTIDE SEQUENCE [LARGE SCALE GENOMIC DNA]</scope>
    <source>
        <strain evidence="2 3">MP602</strain>
    </source>
</reference>
<keyword evidence="2" id="KW-0548">Nucleotidyltransferase</keyword>
<dbReference type="GO" id="GO:0003964">
    <property type="term" value="F:RNA-directed DNA polymerase activity"/>
    <property type="evidence" value="ECO:0007669"/>
    <property type="project" value="UniProtKB-KW"/>
</dbReference>
<dbReference type="EMBL" id="CP008876">
    <property type="protein sequence ID" value="AIF65229.1"/>
    <property type="molecule type" value="Genomic_DNA"/>
</dbReference>
<evidence type="ECO:0000313" key="2">
    <source>
        <dbReference type="EMBL" id="AIF65229.1"/>
    </source>
</evidence>